<dbReference type="PANTHER" id="PTHR35046:SF9">
    <property type="entry name" value="RNA-DIRECTED DNA POLYMERASE"/>
    <property type="match status" value="1"/>
</dbReference>
<feature type="domain" description="CCHC-type" evidence="6">
    <location>
        <begin position="202"/>
        <end position="217"/>
    </location>
</feature>
<dbReference type="CDD" id="cd09274">
    <property type="entry name" value="RNase_HI_RT_Ty3"/>
    <property type="match status" value="1"/>
</dbReference>
<dbReference type="Pfam" id="PF17919">
    <property type="entry name" value="RT_RNaseH_2"/>
    <property type="match status" value="1"/>
</dbReference>
<dbReference type="Proteomes" id="UP001341281">
    <property type="component" value="Chromosome 10"/>
</dbReference>
<dbReference type="Gene3D" id="3.10.10.10">
    <property type="entry name" value="HIV Type 1 Reverse Transcriptase, subunit A, domain 1"/>
    <property type="match status" value="1"/>
</dbReference>
<evidence type="ECO:0000256" key="5">
    <source>
        <dbReference type="SAM" id="MobiDB-lite"/>
    </source>
</evidence>
<dbReference type="GO" id="GO:0006508">
    <property type="term" value="P:proteolysis"/>
    <property type="evidence" value="ECO:0007669"/>
    <property type="project" value="UniProtKB-KW"/>
</dbReference>
<dbReference type="EMBL" id="CP144754">
    <property type="protein sequence ID" value="WVZ97664.1"/>
    <property type="molecule type" value="Genomic_DNA"/>
</dbReference>
<evidence type="ECO:0000256" key="2">
    <source>
        <dbReference type="ARBA" id="ARBA00022750"/>
    </source>
</evidence>
<dbReference type="InterPro" id="IPR041577">
    <property type="entry name" value="RT_RNaseH_2"/>
</dbReference>
<dbReference type="GO" id="GO:0004190">
    <property type="term" value="F:aspartic-type endopeptidase activity"/>
    <property type="evidence" value="ECO:0007669"/>
    <property type="project" value="UniProtKB-KW"/>
</dbReference>
<name>A0AAQ3USB3_PASNO</name>
<reference evidence="7 8" key="1">
    <citation type="submission" date="2024-02" db="EMBL/GenBank/DDBJ databases">
        <title>High-quality chromosome-scale genome assembly of Pensacola bahiagrass (Paspalum notatum Flugge var. saurae).</title>
        <authorList>
            <person name="Vega J.M."/>
            <person name="Podio M."/>
            <person name="Orjuela J."/>
            <person name="Siena L.A."/>
            <person name="Pessino S.C."/>
            <person name="Combes M.C."/>
            <person name="Mariac C."/>
            <person name="Albertini E."/>
            <person name="Pupilli F."/>
            <person name="Ortiz J.P.A."/>
            <person name="Leblanc O."/>
        </authorList>
    </citation>
    <scope>NUCLEOTIDE SEQUENCE [LARGE SCALE GENOMIC DNA]</scope>
    <source>
        <strain evidence="7">R1</strain>
        <tissue evidence="7">Leaf</tissue>
    </source>
</reference>
<dbReference type="CDD" id="cd00303">
    <property type="entry name" value="retropepsin_like"/>
    <property type="match status" value="1"/>
</dbReference>
<accession>A0AAQ3USB3</accession>
<feature type="compositionally biased region" description="Low complexity" evidence="5">
    <location>
        <begin position="156"/>
        <end position="174"/>
    </location>
</feature>
<dbReference type="Gene3D" id="4.10.60.10">
    <property type="entry name" value="Zinc finger, CCHC-type"/>
    <property type="match status" value="1"/>
</dbReference>
<dbReference type="PROSITE" id="PS50158">
    <property type="entry name" value="ZF_CCHC"/>
    <property type="match status" value="1"/>
</dbReference>
<proteinExistence type="predicted"/>
<keyword evidence="4" id="KW-0862">Zinc</keyword>
<dbReference type="GO" id="GO:0008270">
    <property type="term" value="F:zinc ion binding"/>
    <property type="evidence" value="ECO:0007669"/>
    <property type="project" value="UniProtKB-KW"/>
</dbReference>
<keyword evidence="2" id="KW-0378">Hydrolase</keyword>
<dbReference type="SMART" id="SM00343">
    <property type="entry name" value="ZnF_C2HC"/>
    <property type="match status" value="1"/>
</dbReference>
<feature type="compositionally biased region" description="Low complexity" evidence="5">
    <location>
        <begin position="186"/>
        <end position="195"/>
    </location>
</feature>
<evidence type="ECO:0000259" key="6">
    <source>
        <dbReference type="PROSITE" id="PS50158"/>
    </source>
</evidence>
<keyword evidence="3" id="KW-0238">DNA-binding</keyword>
<dbReference type="FunFam" id="3.30.70.270:FF:000020">
    <property type="entry name" value="Transposon Tf2-6 polyprotein-like Protein"/>
    <property type="match status" value="1"/>
</dbReference>
<feature type="region of interest" description="Disordered" evidence="5">
    <location>
        <begin position="142"/>
        <end position="197"/>
    </location>
</feature>
<gene>
    <name evidence="7" type="ORF">U9M48_043178</name>
</gene>
<dbReference type="InterPro" id="IPR001878">
    <property type="entry name" value="Znf_CCHC"/>
</dbReference>
<dbReference type="InterPro" id="IPR043128">
    <property type="entry name" value="Rev_trsase/Diguanyl_cyclase"/>
</dbReference>
<keyword evidence="4" id="KW-0479">Metal-binding</keyword>
<dbReference type="GO" id="GO:0003677">
    <property type="term" value="F:DNA binding"/>
    <property type="evidence" value="ECO:0007669"/>
    <property type="project" value="UniProtKB-KW"/>
</dbReference>
<evidence type="ECO:0000256" key="4">
    <source>
        <dbReference type="PROSITE-ProRule" id="PRU00047"/>
    </source>
</evidence>
<dbReference type="InterPro" id="IPR036875">
    <property type="entry name" value="Znf_CCHC_sf"/>
</dbReference>
<evidence type="ECO:0000256" key="3">
    <source>
        <dbReference type="ARBA" id="ARBA00023125"/>
    </source>
</evidence>
<dbReference type="Gene3D" id="3.30.70.270">
    <property type="match status" value="2"/>
</dbReference>
<dbReference type="SUPFAM" id="SSF57756">
    <property type="entry name" value="Retrovirus zinc finger-like domains"/>
    <property type="match status" value="1"/>
</dbReference>
<evidence type="ECO:0000313" key="7">
    <source>
        <dbReference type="EMBL" id="WVZ97664.1"/>
    </source>
</evidence>
<dbReference type="AlphaFoldDB" id="A0AAQ3USB3"/>
<keyword evidence="2" id="KW-0064">Aspartyl protease</keyword>
<evidence type="ECO:0000256" key="1">
    <source>
        <dbReference type="ARBA" id="ARBA00022670"/>
    </source>
</evidence>
<dbReference type="CDD" id="cd01647">
    <property type="entry name" value="RT_LTR"/>
    <property type="match status" value="1"/>
</dbReference>
<keyword evidence="8" id="KW-1185">Reference proteome</keyword>
<keyword evidence="4" id="KW-0863">Zinc-finger</keyword>
<evidence type="ECO:0000313" key="8">
    <source>
        <dbReference type="Proteomes" id="UP001341281"/>
    </source>
</evidence>
<dbReference type="PANTHER" id="PTHR35046">
    <property type="entry name" value="ZINC KNUCKLE (CCHC-TYPE) FAMILY PROTEIN"/>
    <property type="match status" value="1"/>
</dbReference>
<dbReference type="InterPro" id="IPR043502">
    <property type="entry name" value="DNA/RNA_pol_sf"/>
</dbReference>
<keyword evidence="1" id="KW-0645">Protease</keyword>
<dbReference type="SUPFAM" id="SSF56672">
    <property type="entry name" value="DNA/RNA polymerases"/>
    <property type="match status" value="1"/>
</dbReference>
<organism evidence="7 8">
    <name type="scientific">Paspalum notatum var. saurae</name>
    <dbReference type="NCBI Taxonomy" id="547442"/>
    <lineage>
        <taxon>Eukaryota</taxon>
        <taxon>Viridiplantae</taxon>
        <taxon>Streptophyta</taxon>
        <taxon>Embryophyta</taxon>
        <taxon>Tracheophyta</taxon>
        <taxon>Spermatophyta</taxon>
        <taxon>Magnoliopsida</taxon>
        <taxon>Liliopsida</taxon>
        <taxon>Poales</taxon>
        <taxon>Poaceae</taxon>
        <taxon>PACMAD clade</taxon>
        <taxon>Panicoideae</taxon>
        <taxon>Andropogonodae</taxon>
        <taxon>Paspaleae</taxon>
        <taxon>Paspalinae</taxon>
        <taxon>Paspalum</taxon>
    </lineage>
</organism>
<sequence>MAGDDDKTDARLPDVRQQVDGLAADIKTIHERLDSTVTSSNERFDQLDLARTATATTLNDIVARLDTLTTTITELQQQDYGGDTEQDDGARRGRARRVDDAAMARFRGGLNREIQDILDYKEYFDITTLFEYACKAEREVQGGARHPNANSFAGRSPTSSSTPALPAPSTIGTTPRERTAKPAAPPATGAAPSTGRTRDIQCHRCKGFGHVIRDCPSKRTLLIRDDGEYSSASDSEATQYAMLATEHAAQAEVHVNPGDADRYESLVAQRVLSTQVAPPEKNQRHTMFHTKGVVQERSIRIIIDCGSCNNLASTMLIEKLSLPTRKHPNPYHIQWLNDGGKIKGQKIIIHPMTPEQIVKDDIARAARHAKQLEPSPSPSKSEIELNAPVLLATRADFDDLRDAPLPCYALVCSRMLVTLDDAPSLDIPPAVANLLQEYTDTYHRVFHRSVALSIRSISSPAPGFPTAPHTVQIRMRRRRSNAKCEALLDKGYIRESLSPCSVLVLLVPKKDGSWRMCVDCHAINNITIRYRYPIPHLDDMLDELSGAIIFTKIDLRSGCSWVMNGKRLLKRNLGYMNGWLCRLKNASFAHNVSRFSGYVVTPRGIEVDSSKIDAIREWPTPTTITRIRSFLGLAGFYRRFVPNFSSIAAPLHELTKKDAPFSWGDSQEVAFTTLKDKLTHAPLLQLPDFNKVFELECDASGIGIGVVLLQEGKPVAYFSEKLSGASLRYSTYDKELYALVPLSMASRVYNPFDHEALKHIRTQTNLNRRHATWVEFIESFPYIIKHKNGKENVIADALSHRYTMLSQLDFKIFGLQTVKDQYVDDADFKDILAHCMNGKPWGKFHMRDGFCFARTSRVFQQARFVFCCYGKHTEAVSWDTLVSTRHMRC</sequence>
<protein>
    <recommendedName>
        <fullName evidence="6">CCHC-type domain-containing protein</fullName>
    </recommendedName>
</protein>